<reference evidence="2 3" key="1">
    <citation type="submission" date="2020-03" db="EMBL/GenBank/DDBJ databases">
        <title>Dissostichus mawsoni Genome sequencing and assembly.</title>
        <authorList>
            <person name="Park H."/>
        </authorList>
    </citation>
    <scope>NUCLEOTIDE SEQUENCE [LARGE SCALE GENOMIC DNA]</scope>
    <source>
        <strain evidence="2">DM0001</strain>
        <tissue evidence="2">Muscle</tissue>
    </source>
</reference>
<organism evidence="2 3">
    <name type="scientific">Dissostichus mawsoni</name>
    <name type="common">Antarctic cod</name>
    <dbReference type="NCBI Taxonomy" id="36200"/>
    <lineage>
        <taxon>Eukaryota</taxon>
        <taxon>Metazoa</taxon>
        <taxon>Chordata</taxon>
        <taxon>Craniata</taxon>
        <taxon>Vertebrata</taxon>
        <taxon>Euteleostomi</taxon>
        <taxon>Actinopterygii</taxon>
        <taxon>Neopterygii</taxon>
        <taxon>Teleostei</taxon>
        <taxon>Neoteleostei</taxon>
        <taxon>Acanthomorphata</taxon>
        <taxon>Eupercaria</taxon>
        <taxon>Perciformes</taxon>
        <taxon>Notothenioidei</taxon>
        <taxon>Nototheniidae</taxon>
        <taxon>Dissostichus</taxon>
    </lineage>
</organism>
<feature type="compositionally biased region" description="Acidic residues" evidence="1">
    <location>
        <begin position="129"/>
        <end position="143"/>
    </location>
</feature>
<feature type="region of interest" description="Disordered" evidence="1">
    <location>
        <begin position="83"/>
        <end position="143"/>
    </location>
</feature>
<evidence type="ECO:0000313" key="3">
    <source>
        <dbReference type="Proteomes" id="UP000518266"/>
    </source>
</evidence>
<dbReference type="Proteomes" id="UP000518266">
    <property type="component" value="Unassembled WGS sequence"/>
</dbReference>
<accession>A0A7J5YH93</accession>
<gene>
    <name evidence="2" type="ORF">F7725_015247</name>
</gene>
<keyword evidence="3" id="KW-1185">Reference proteome</keyword>
<dbReference type="OrthoDB" id="10652162at2759"/>
<dbReference type="AlphaFoldDB" id="A0A7J5YH93"/>
<proteinExistence type="predicted"/>
<evidence type="ECO:0000313" key="2">
    <source>
        <dbReference type="EMBL" id="KAF3848750.1"/>
    </source>
</evidence>
<feature type="compositionally biased region" description="Basic and acidic residues" evidence="1">
    <location>
        <begin position="96"/>
        <end position="105"/>
    </location>
</feature>
<comment type="caution">
    <text evidence="2">The sequence shown here is derived from an EMBL/GenBank/DDBJ whole genome shotgun (WGS) entry which is preliminary data.</text>
</comment>
<evidence type="ECO:0000256" key="1">
    <source>
        <dbReference type="SAM" id="MobiDB-lite"/>
    </source>
</evidence>
<protein>
    <submittedName>
        <fullName evidence="2">Uncharacterized protein</fullName>
    </submittedName>
</protein>
<sequence>MRNLPDALLGVAAGRRASDAPPGRDEVGVAPGVREGVGRAAGTAATLEGRRLFLLILLELHLITGSRLMPTVRMMVNHSEGEWCGEDDVDPSTVDVDDKNERGGGDDGEGLVVGGGFSVLPHGLKEGSVGDEEDDERDKDTVEQADEEVLVVEKRSQLSGESVEEGVPEVNQCEGEVLEEEVTQELAHSDVGPAPVHQQEALQFIGALTLDHVDVVGSVSDGQRHGFLVLLHQTHHVTLLLGSDAAADDSLALTGHVHKGWWEALSFPDAADAGDGVLLLFGGVSVRHGDLRLFVSPGPGFVICRADVFVTQAQRPQGGVGKDLKHKRHNQKSEIRVPSTETAAHMNASWRNVTVRMRRKQTHIQIRLGSFFVFGLRGKSLVDDGVSSFAVEADTTIRKLH</sequence>
<dbReference type="EMBL" id="JAAKFY010000012">
    <property type="protein sequence ID" value="KAF3848750.1"/>
    <property type="molecule type" value="Genomic_DNA"/>
</dbReference>
<name>A0A7J5YH93_DISMA</name>